<dbReference type="RefSeq" id="WP_100786680.1">
    <property type="nucleotide sequence ID" value="NZ_NPDU01000004.1"/>
</dbReference>
<evidence type="ECO:0000256" key="2">
    <source>
        <dbReference type="ARBA" id="ARBA00010185"/>
    </source>
</evidence>
<feature type="transmembrane region" description="Helical" evidence="8">
    <location>
        <begin position="91"/>
        <end position="111"/>
    </location>
</feature>
<comment type="similarity">
    <text evidence="2 7">Belongs to the CDS family.</text>
</comment>
<feature type="transmembrane region" description="Helical" evidence="8">
    <location>
        <begin position="155"/>
        <end position="174"/>
    </location>
</feature>
<keyword evidence="7" id="KW-0548">Nucleotidyltransferase</keyword>
<dbReference type="EMBL" id="NPDU01000004">
    <property type="protein sequence ID" value="PJZ63531.1"/>
    <property type="molecule type" value="Genomic_DNA"/>
</dbReference>
<comment type="caution">
    <text evidence="9">The sequence shown here is derived from an EMBL/GenBank/DDBJ whole genome shotgun (WGS) entry which is preliminary data.</text>
</comment>
<keyword evidence="5 8" id="KW-1133">Transmembrane helix</keyword>
<comment type="subcellular location">
    <subcellularLocation>
        <location evidence="1">Membrane</location>
        <topology evidence="1">Multi-pass membrane protein</topology>
    </subcellularLocation>
</comment>
<reference evidence="11 12" key="1">
    <citation type="submission" date="2017-07" db="EMBL/GenBank/DDBJ databases">
        <title>Leptospira spp. isolated from tropical soils.</title>
        <authorList>
            <person name="Thibeaux R."/>
            <person name="Iraola G."/>
            <person name="Ferres I."/>
            <person name="Bierque E."/>
            <person name="Girault D."/>
            <person name="Soupe-Gilbert M.-E."/>
            <person name="Picardeau M."/>
            <person name="Goarant C."/>
        </authorList>
    </citation>
    <scope>NUCLEOTIDE SEQUENCE [LARGE SCALE GENOMIC DNA]</scope>
    <source>
        <strain evidence="9 12">FH2-B-C1</strain>
        <strain evidence="10 11">FH2-B-D1</strain>
    </source>
</reference>
<dbReference type="PROSITE" id="PS01315">
    <property type="entry name" value="CDS"/>
    <property type="match status" value="1"/>
</dbReference>
<proteinExistence type="inferred from homology"/>
<keyword evidence="6 8" id="KW-0472">Membrane</keyword>
<dbReference type="UniPathway" id="UPA00557">
    <property type="reaction ID" value="UER00614"/>
</dbReference>
<evidence type="ECO:0000313" key="11">
    <source>
        <dbReference type="Proteomes" id="UP000232149"/>
    </source>
</evidence>
<dbReference type="PANTHER" id="PTHR43535">
    <property type="entry name" value="PHOSPHATIDATE CYTIDYLYLTRANSFERASE"/>
    <property type="match status" value="1"/>
</dbReference>
<dbReference type="Proteomes" id="UP000232188">
    <property type="component" value="Unassembled WGS sequence"/>
</dbReference>
<evidence type="ECO:0000256" key="5">
    <source>
        <dbReference type="ARBA" id="ARBA00022989"/>
    </source>
</evidence>
<dbReference type="Proteomes" id="UP000232149">
    <property type="component" value="Unassembled WGS sequence"/>
</dbReference>
<evidence type="ECO:0000313" key="9">
    <source>
        <dbReference type="EMBL" id="PJZ52324.1"/>
    </source>
</evidence>
<feature type="transmembrane region" description="Helical" evidence="8">
    <location>
        <begin position="227"/>
        <end position="247"/>
    </location>
</feature>
<dbReference type="Pfam" id="PF01148">
    <property type="entry name" value="CTP_transf_1"/>
    <property type="match status" value="1"/>
</dbReference>
<name>A0A2M9YLD5_9LEPT</name>
<evidence type="ECO:0000256" key="1">
    <source>
        <dbReference type="ARBA" id="ARBA00004141"/>
    </source>
</evidence>
<feature type="transmembrane region" description="Helical" evidence="8">
    <location>
        <begin position="39"/>
        <end position="55"/>
    </location>
</feature>
<keyword evidence="11" id="KW-1185">Reference proteome</keyword>
<evidence type="ECO:0000256" key="4">
    <source>
        <dbReference type="ARBA" id="ARBA00022692"/>
    </source>
</evidence>
<sequence length="248" mass="27386">MDKEILPIFVFIFAGFLIGGVWFFITGRKKDEDERKKRTAKYWSYAGIVTGATLFSALGGIYWILFCLSVSFGAILEIAKAATRFSGFFRTTILVIGFIVFVLFCGSGFLFSNRSLVFTYICVAVFDAFSQLAGQSLGRTRMAPQISPNKTWEGFAGGAFFAALFGLFFFAVIAKNPLESLPLTFGISVLSLSGDLSASWLKRKAKIKDYSNFLPGHGGILDRFDSLIFTFACLVLLRIFDLIAFALA</sequence>
<gene>
    <name evidence="10" type="ORF">CH376_02620</name>
    <name evidence="9" type="ORF">CH380_15600</name>
</gene>
<organism evidence="9 12">
    <name type="scientific">Leptospira adleri</name>
    <dbReference type="NCBI Taxonomy" id="2023186"/>
    <lineage>
        <taxon>Bacteria</taxon>
        <taxon>Pseudomonadati</taxon>
        <taxon>Spirochaetota</taxon>
        <taxon>Spirochaetia</taxon>
        <taxon>Leptospirales</taxon>
        <taxon>Leptospiraceae</taxon>
        <taxon>Leptospira</taxon>
    </lineage>
</organism>
<evidence type="ECO:0000256" key="3">
    <source>
        <dbReference type="ARBA" id="ARBA00022679"/>
    </source>
</evidence>
<evidence type="ECO:0000256" key="8">
    <source>
        <dbReference type="SAM" id="Phobius"/>
    </source>
</evidence>
<dbReference type="EC" id="2.7.7.41" evidence="7"/>
<dbReference type="EMBL" id="NPDV01000014">
    <property type="protein sequence ID" value="PJZ52324.1"/>
    <property type="molecule type" value="Genomic_DNA"/>
</dbReference>
<evidence type="ECO:0000256" key="7">
    <source>
        <dbReference type="RuleBase" id="RU003938"/>
    </source>
</evidence>
<dbReference type="PANTHER" id="PTHR43535:SF1">
    <property type="entry name" value="PHOSPHATIDATE CYTIDYLYLTRANSFERASE"/>
    <property type="match status" value="1"/>
</dbReference>
<comment type="catalytic activity">
    <reaction evidence="7">
        <text>a 1,2-diacyl-sn-glycero-3-phosphate + CTP + H(+) = a CDP-1,2-diacyl-sn-glycerol + diphosphate</text>
        <dbReference type="Rhea" id="RHEA:16229"/>
        <dbReference type="ChEBI" id="CHEBI:15378"/>
        <dbReference type="ChEBI" id="CHEBI:33019"/>
        <dbReference type="ChEBI" id="CHEBI:37563"/>
        <dbReference type="ChEBI" id="CHEBI:58332"/>
        <dbReference type="ChEBI" id="CHEBI:58608"/>
        <dbReference type="EC" id="2.7.7.41"/>
    </reaction>
</comment>
<evidence type="ECO:0000313" key="12">
    <source>
        <dbReference type="Proteomes" id="UP000232188"/>
    </source>
</evidence>
<dbReference type="AlphaFoldDB" id="A0A2M9YLD5"/>
<evidence type="ECO:0000256" key="6">
    <source>
        <dbReference type="ARBA" id="ARBA00023136"/>
    </source>
</evidence>
<dbReference type="GO" id="GO:0004605">
    <property type="term" value="F:phosphatidate cytidylyltransferase activity"/>
    <property type="evidence" value="ECO:0007669"/>
    <property type="project" value="UniProtKB-EC"/>
</dbReference>
<feature type="transmembrane region" description="Helical" evidence="8">
    <location>
        <begin position="117"/>
        <end position="134"/>
    </location>
</feature>
<feature type="transmembrane region" description="Helical" evidence="8">
    <location>
        <begin position="6"/>
        <end position="27"/>
    </location>
</feature>
<dbReference type="InterPro" id="IPR000374">
    <property type="entry name" value="PC_trans"/>
</dbReference>
<comment type="pathway">
    <text evidence="7">Phospholipid metabolism; CDP-diacylglycerol biosynthesis; CDP-diacylglycerol from sn-glycerol 3-phosphate: step 3/3.</text>
</comment>
<keyword evidence="3 7" id="KW-0808">Transferase</keyword>
<keyword evidence="4 7" id="KW-0812">Transmembrane</keyword>
<evidence type="ECO:0000313" key="10">
    <source>
        <dbReference type="EMBL" id="PJZ63531.1"/>
    </source>
</evidence>
<dbReference type="GO" id="GO:0016024">
    <property type="term" value="P:CDP-diacylglycerol biosynthetic process"/>
    <property type="evidence" value="ECO:0007669"/>
    <property type="project" value="UniProtKB-UniPathway"/>
</dbReference>
<protein>
    <recommendedName>
        <fullName evidence="7">Phosphatidate cytidylyltransferase</fullName>
        <ecNumber evidence="7">2.7.7.41</ecNumber>
    </recommendedName>
</protein>
<accession>A0A2M9YLD5</accession>
<dbReference type="GO" id="GO:0005886">
    <property type="term" value="C:plasma membrane"/>
    <property type="evidence" value="ECO:0007669"/>
    <property type="project" value="TreeGrafter"/>
</dbReference>